<accession>A0A506VBI5</accession>
<feature type="transmembrane region" description="Helical" evidence="1">
    <location>
        <begin position="12"/>
        <end position="31"/>
    </location>
</feature>
<proteinExistence type="predicted"/>
<dbReference type="Proteomes" id="UP000319523">
    <property type="component" value="Unassembled WGS sequence"/>
</dbReference>
<keyword evidence="3" id="KW-1185">Reference proteome</keyword>
<gene>
    <name evidence="2" type="ORF">FKM52_05815</name>
</gene>
<dbReference type="EMBL" id="VHQI01000003">
    <property type="protein sequence ID" value="TPW43087.1"/>
    <property type="molecule type" value="Genomic_DNA"/>
</dbReference>
<evidence type="ECO:0000313" key="2">
    <source>
        <dbReference type="EMBL" id="TPW43087.1"/>
    </source>
</evidence>
<protein>
    <submittedName>
        <fullName evidence="2">Uncharacterized protein</fullName>
    </submittedName>
</protein>
<comment type="caution">
    <text evidence="2">The sequence shown here is derived from an EMBL/GenBank/DDBJ whole genome shotgun (WGS) entry which is preliminary data.</text>
</comment>
<organism evidence="2 3">
    <name type="scientific">Mixta tenebrionis</name>
    <dbReference type="NCBI Taxonomy" id="2562439"/>
    <lineage>
        <taxon>Bacteria</taxon>
        <taxon>Pseudomonadati</taxon>
        <taxon>Pseudomonadota</taxon>
        <taxon>Gammaproteobacteria</taxon>
        <taxon>Enterobacterales</taxon>
        <taxon>Erwiniaceae</taxon>
        <taxon>Mixta</taxon>
    </lineage>
</organism>
<feature type="transmembrane region" description="Helical" evidence="1">
    <location>
        <begin position="37"/>
        <end position="58"/>
    </location>
</feature>
<dbReference type="AlphaFoldDB" id="A0A506VBI5"/>
<dbReference type="RefSeq" id="WP_141175265.1">
    <property type="nucleotide sequence ID" value="NZ_JBHUFX010000011.1"/>
</dbReference>
<sequence length="255" mass="28951">MQKESRTDKWLRTGFVLFLIILLLLIIFNGTAKTSDVSNWIIAFANIVMAYAAVRAYLAARQFLSEFFAQEGYRLAIALINENVIHLGNKNRYTIAISSALCCCKELHSLPHTREGNKKLQSALVLLTNLHKAHKKWLSDINSLLERMETYGIYPADNKKAALTGVITALDEMLMNGDSFIAVLRKNACDYNKVADKGVNMSKLFSAEEMDVMTKSLEEITTQWNMMVSNRNELLTGVRHARALFKVREYDYSEP</sequence>
<keyword evidence="1" id="KW-1133">Transmembrane helix</keyword>
<evidence type="ECO:0000313" key="3">
    <source>
        <dbReference type="Proteomes" id="UP000319523"/>
    </source>
</evidence>
<keyword evidence="1" id="KW-0472">Membrane</keyword>
<name>A0A506VBI5_9GAMM</name>
<evidence type="ECO:0000256" key="1">
    <source>
        <dbReference type="SAM" id="Phobius"/>
    </source>
</evidence>
<reference evidence="2 3" key="1">
    <citation type="submission" date="2019-06" db="EMBL/GenBank/DDBJ databases">
        <authorList>
            <person name="Yang Y."/>
        </authorList>
    </citation>
    <scope>NUCLEOTIDE SEQUENCE [LARGE SCALE GENOMIC DNA]</scope>
    <source>
        <strain evidence="2 3">BIT-26</strain>
    </source>
</reference>
<keyword evidence="1" id="KW-0812">Transmembrane</keyword>